<dbReference type="SUPFAM" id="SSF51445">
    <property type="entry name" value="(Trans)glycosidases"/>
    <property type="match status" value="1"/>
</dbReference>
<comment type="caution">
    <text evidence="10">The sequence shown here is derived from an EMBL/GenBank/DDBJ whole genome shotgun (WGS) entry which is preliminary data.</text>
</comment>
<evidence type="ECO:0008006" key="12">
    <source>
        <dbReference type="Google" id="ProtNLM"/>
    </source>
</evidence>
<evidence type="ECO:0000256" key="3">
    <source>
        <dbReference type="ARBA" id="ARBA00022512"/>
    </source>
</evidence>
<sequence length="1012" mass="107322">MKFNQWLAVSLPIFIATGSAAETVSDDRQPHTFSTLNTNGSSAAVTSFGNSSTSVSLPTGYVNLSGEVEECGACEGREEYDDDEEEENCTDSCEEEEEEEEEEEGDDCSGDCDRGCCKCTIIVKPYAGCAEASACDEERSCLSTPCSATSGSSGWHGCNTSWINGTTVRNVTTVSATDVTPTELATTVTATYTLSTISATFTSTVTSPTNTWAVEATTTATSTVSGIDSEYITTTTAISTLDGLTTTATSSVEGTSGVEFSEALTTTTATFTLDTLTITATSLEDATATAFSTEESSNFVTVTTATLQETPITETETVTATSTFEGLTTTVTTTERVSLSASSTLTNVVTSTVWSSDAGMSTLEPISSVESEMVTTVVTSAISALPTDYYGVGSDEGLDSTGASLKPYITNTFDLDDIFEEKKQHSFTSAVSSSIESSNGFVSITPYLPDGIVIATTTVTASKPIETSSSVDEEEASNTSIWGTNTPTSVPTAPSFFPSTTRDQPITTVYSTVYVTKTLTHKPSVSGGFDRNLIIVDNTDNTPKKFKTEVVLRTLTQTADVWLSPTSNVGFNSTKPASAGLNQTAVANSTQPTFSATQNVTVSKATLRIDTSTSALKSTMQTSTASVIVPTLSMHNKSSVSLSTVESTFSKETLIPTASSISSVVSFEPTPSVHDTTYSTTVGILTSSNRNLNIFDPVYTTSEASFSALPTTPLPSNPLSSVTVNIEINRSHSDDVSEAASSGGRIEAVEDGVIMDGIVYSPYNNDRTCKRYRTVRDDLSLIKSKSVRSVRVYANDCNSLYTVLPAAKELGLKVNQGLWVTSNINMVDSQVDDIIAAGNRYGWDLFTMFIVGNEVVLMNQVSAPVLAAKMNEIRARLRAAGFNGPITTAEPPSSFLQHPELCDAMDIVAVNAHPYFNAGCSADTSGSFVQGQADVSKQACPNKEVYIAETGYPSQGAPNGGNFPSVENQRIAINDIMIAMDGKATFLSTFDDYWKDPGPHNIEQHFGIIEML</sequence>
<evidence type="ECO:0000256" key="6">
    <source>
        <dbReference type="ARBA" id="ARBA00022801"/>
    </source>
</evidence>
<evidence type="ECO:0000256" key="1">
    <source>
        <dbReference type="ARBA" id="ARBA00004191"/>
    </source>
</evidence>
<organism evidence="10 11">
    <name type="scientific">Trichomonascus ciferrii</name>
    <dbReference type="NCBI Taxonomy" id="44093"/>
    <lineage>
        <taxon>Eukaryota</taxon>
        <taxon>Fungi</taxon>
        <taxon>Dikarya</taxon>
        <taxon>Ascomycota</taxon>
        <taxon>Saccharomycotina</taxon>
        <taxon>Dipodascomycetes</taxon>
        <taxon>Dipodascales</taxon>
        <taxon>Trichomonascaceae</taxon>
        <taxon>Trichomonascus</taxon>
        <taxon>Trichomonascus ciferrii complex</taxon>
    </lineage>
</organism>
<dbReference type="InterPro" id="IPR017853">
    <property type="entry name" value="GH"/>
</dbReference>
<evidence type="ECO:0000313" key="11">
    <source>
        <dbReference type="Proteomes" id="UP000761534"/>
    </source>
</evidence>
<evidence type="ECO:0000256" key="4">
    <source>
        <dbReference type="ARBA" id="ARBA00022525"/>
    </source>
</evidence>
<evidence type="ECO:0000256" key="7">
    <source>
        <dbReference type="ARBA" id="ARBA00023295"/>
    </source>
</evidence>
<evidence type="ECO:0000256" key="8">
    <source>
        <dbReference type="SAM" id="MobiDB-lite"/>
    </source>
</evidence>
<keyword evidence="11" id="KW-1185">Reference proteome</keyword>
<dbReference type="PANTHER" id="PTHR16631">
    <property type="entry name" value="GLUCAN 1,3-BETA-GLUCOSIDASE"/>
    <property type="match status" value="1"/>
</dbReference>
<keyword evidence="3" id="KW-0134">Cell wall</keyword>
<feature type="chain" id="PRO_5024924285" description="Glycoside hydrolase family 17 protein" evidence="9">
    <location>
        <begin position="22"/>
        <end position="1012"/>
    </location>
</feature>
<keyword evidence="4" id="KW-0964">Secreted</keyword>
<reference evidence="10" key="1">
    <citation type="journal article" date="2019" name="G3 (Bethesda)">
        <title>Genome Assemblies of Two Rare Opportunistic Yeast Pathogens: Diutina rugosa (syn. Candida rugosa) and Trichomonascus ciferrii (syn. Candida ciferrii).</title>
        <authorList>
            <person name="Mixao V."/>
            <person name="Saus E."/>
            <person name="Hansen A.P."/>
            <person name="Lass-Florl C."/>
            <person name="Gabaldon T."/>
        </authorList>
    </citation>
    <scope>NUCLEOTIDE SEQUENCE</scope>
    <source>
        <strain evidence="10">CBS 4856</strain>
    </source>
</reference>
<gene>
    <name evidence="10" type="ORF">TRICI_001899</name>
</gene>
<protein>
    <recommendedName>
        <fullName evidence="12">Glycoside hydrolase family 17 protein</fullName>
    </recommendedName>
</protein>
<dbReference type="InterPro" id="IPR050732">
    <property type="entry name" value="Beta-glucan_modifiers"/>
</dbReference>
<dbReference type="GO" id="GO:0009986">
    <property type="term" value="C:cell surface"/>
    <property type="evidence" value="ECO:0007669"/>
    <property type="project" value="TreeGrafter"/>
</dbReference>
<comment type="similarity">
    <text evidence="2">Belongs to the glycosyl hydrolase 17 family.</text>
</comment>
<feature type="region of interest" description="Disordered" evidence="8">
    <location>
        <begin position="76"/>
        <end position="111"/>
    </location>
</feature>
<keyword evidence="5 9" id="KW-0732">Signal</keyword>
<accession>A0A642V7C1</accession>
<dbReference type="PROSITE" id="PS00587">
    <property type="entry name" value="GLYCOSYL_HYDROL_F17"/>
    <property type="match status" value="1"/>
</dbReference>
<dbReference type="GO" id="GO:0071555">
    <property type="term" value="P:cell wall organization"/>
    <property type="evidence" value="ECO:0007669"/>
    <property type="project" value="TreeGrafter"/>
</dbReference>
<keyword evidence="7" id="KW-0326">Glycosidase</keyword>
<dbReference type="GO" id="GO:0005576">
    <property type="term" value="C:extracellular region"/>
    <property type="evidence" value="ECO:0007669"/>
    <property type="project" value="TreeGrafter"/>
</dbReference>
<dbReference type="VEuPathDB" id="FungiDB:TRICI_001899"/>
<keyword evidence="6" id="KW-0378">Hydrolase</keyword>
<comment type="subcellular location">
    <subcellularLocation>
        <location evidence="1">Secreted</location>
        <location evidence="1">Cell wall</location>
    </subcellularLocation>
</comment>
<dbReference type="EMBL" id="SWFS01000129">
    <property type="protein sequence ID" value="KAA8915982.1"/>
    <property type="molecule type" value="Genomic_DNA"/>
</dbReference>
<dbReference type="GO" id="GO:0005975">
    <property type="term" value="P:carbohydrate metabolic process"/>
    <property type="evidence" value="ECO:0007669"/>
    <property type="project" value="InterPro"/>
</dbReference>
<evidence type="ECO:0000256" key="2">
    <source>
        <dbReference type="ARBA" id="ARBA00008773"/>
    </source>
</evidence>
<dbReference type="Proteomes" id="UP000761534">
    <property type="component" value="Unassembled WGS sequence"/>
</dbReference>
<evidence type="ECO:0000256" key="9">
    <source>
        <dbReference type="SAM" id="SignalP"/>
    </source>
</evidence>
<dbReference type="PANTHER" id="PTHR16631:SF24">
    <property type="entry name" value="FAMILY 17 GLUCOSIDASE SCW11-RELATED"/>
    <property type="match status" value="1"/>
</dbReference>
<evidence type="ECO:0000313" key="10">
    <source>
        <dbReference type="EMBL" id="KAA8915982.1"/>
    </source>
</evidence>
<name>A0A642V7C1_9ASCO</name>
<dbReference type="InterPro" id="IPR000490">
    <property type="entry name" value="Glyco_hydro_17"/>
</dbReference>
<dbReference type="AlphaFoldDB" id="A0A642V7C1"/>
<evidence type="ECO:0000256" key="5">
    <source>
        <dbReference type="ARBA" id="ARBA00022729"/>
    </source>
</evidence>
<feature type="compositionally biased region" description="Acidic residues" evidence="8">
    <location>
        <begin position="76"/>
        <end position="110"/>
    </location>
</feature>
<feature type="compositionally biased region" description="Polar residues" evidence="8">
    <location>
        <begin position="477"/>
        <end position="487"/>
    </location>
</feature>
<dbReference type="GO" id="GO:0009277">
    <property type="term" value="C:fungal-type cell wall"/>
    <property type="evidence" value="ECO:0007669"/>
    <property type="project" value="TreeGrafter"/>
</dbReference>
<dbReference type="Gene3D" id="3.20.20.80">
    <property type="entry name" value="Glycosidases"/>
    <property type="match status" value="2"/>
</dbReference>
<feature type="region of interest" description="Disordered" evidence="8">
    <location>
        <begin position="466"/>
        <end position="487"/>
    </location>
</feature>
<feature type="signal peptide" evidence="9">
    <location>
        <begin position="1"/>
        <end position="21"/>
    </location>
</feature>
<proteinExistence type="inferred from homology"/>
<dbReference type="GO" id="GO:0042973">
    <property type="term" value="F:glucan endo-1,3-beta-D-glucosidase activity"/>
    <property type="evidence" value="ECO:0007669"/>
    <property type="project" value="TreeGrafter"/>
</dbReference>
<dbReference type="OrthoDB" id="4082933at2759"/>